<name>A0ABN9R002_9DINO</name>
<evidence type="ECO:0000313" key="1">
    <source>
        <dbReference type="EMBL" id="CAK0812005.1"/>
    </source>
</evidence>
<feature type="non-terminal residue" evidence="1">
    <location>
        <position position="1"/>
    </location>
</feature>
<dbReference type="Proteomes" id="UP001189429">
    <property type="component" value="Unassembled WGS sequence"/>
</dbReference>
<feature type="non-terminal residue" evidence="1">
    <location>
        <position position="124"/>
    </location>
</feature>
<accession>A0ABN9R002</accession>
<proteinExistence type="predicted"/>
<protein>
    <recommendedName>
        <fullName evidence="3">Subtilisin</fullName>
    </recommendedName>
</protein>
<evidence type="ECO:0000313" key="2">
    <source>
        <dbReference type="Proteomes" id="UP001189429"/>
    </source>
</evidence>
<keyword evidence="2" id="KW-1185">Reference proteome</keyword>
<organism evidence="1 2">
    <name type="scientific">Prorocentrum cordatum</name>
    <dbReference type="NCBI Taxonomy" id="2364126"/>
    <lineage>
        <taxon>Eukaryota</taxon>
        <taxon>Sar</taxon>
        <taxon>Alveolata</taxon>
        <taxon>Dinophyceae</taxon>
        <taxon>Prorocentrales</taxon>
        <taxon>Prorocentraceae</taxon>
        <taxon>Prorocentrum</taxon>
    </lineage>
</organism>
<sequence>AATGAFFIPDEWLQDLADDEVLRHFSLVQASTMTQPIDIHSLAIQIPNCWDDFQTILTKLAFNSSASNPWNIFGFGPLDGPEPTEQCIVTRTRTATILCSLASESTWPQVDKDSASAAAATFSE</sequence>
<dbReference type="EMBL" id="CAUYUJ010005035">
    <property type="protein sequence ID" value="CAK0812005.1"/>
    <property type="molecule type" value="Genomic_DNA"/>
</dbReference>
<comment type="caution">
    <text evidence="1">The sequence shown here is derived from an EMBL/GenBank/DDBJ whole genome shotgun (WGS) entry which is preliminary data.</text>
</comment>
<gene>
    <name evidence="1" type="ORF">PCOR1329_LOCUS16426</name>
</gene>
<evidence type="ECO:0008006" key="3">
    <source>
        <dbReference type="Google" id="ProtNLM"/>
    </source>
</evidence>
<reference evidence="1" key="1">
    <citation type="submission" date="2023-10" db="EMBL/GenBank/DDBJ databases">
        <authorList>
            <person name="Chen Y."/>
            <person name="Shah S."/>
            <person name="Dougan E. K."/>
            <person name="Thang M."/>
            <person name="Chan C."/>
        </authorList>
    </citation>
    <scope>NUCLEOTIDE SEQUENCE [LARGE SCALE GENOMIC DNA]</scope>
</reference>